<name>A0ACB8QNM9_9AGAM</name>
<dbReference type="Proteomes" id="UP000814128">
    <property type="component" value="Unassembled WGS sequence"/>
</dbReference>
<reference evidence="1" key="2">
    <citation type="journal article" date="2022" name="New Phytol.">
        <title>Evolutionary transition to the ectomycorrhizal habit in the genomes of a hyperdiverse lineage of mushroom-forming fungi.</title>
        <authorList>
            <person name="Looney B."/>
            <person name="Miyauchi S."/>
            <person name="Morin E."/>
            <person name="Drula E."/>
            <person name="Courty P.E."/>
            <person name="Kohler A."/>
            <person name="Kuo A."/>
            <person name="LaButti K."/>
            <person name="Pangilinan J."/>
            <person name="Lipzen A."/>
            <person name="Riley R."/>
            <person name="Andreopoulos W."/>
            <person name="He G."/>
            <person name="Johnson J."/>
            <person name="Nolan M."/>
            <person name="Tritt A."/>
            <person name="Barry K.W."/>
            <person name="Grigoriev I.V."/>
            <person name="Nagy L.G."/>
            <person name="Hibbett D."/>
            <person name="Henrissat B."/>
            <person name="Matheny P.B."/>
            <person name="Labbe J."/>
            <person name="Martin F.M."/>
        </authorList>
    </citation>
    <scope>NUCLEOTIDE SEQUENCE</scope>
    <source>
        <strain evidence="1">EC-137</strain>
    </source>
</reference>
<sequence>MDACAEKILESVTFKTLHAHAFSRSSTQATSVLTDLLSRYIHLLTETCAQYAQHSGRTSLSARDAIMALSELGVDVDELQEYVHDEARELAHYAQHAPRRLEELADMRASIRRGMPPTGDSIPLVYAPVPDDLPESDDGEDSSEEHMSESSPLEVLERHDKPDVHMSDSRPSGLLTPPSPRTRPLSPPPLPLSPVSNPASPRPTKRARTEHWQAPEHVPHFLPPFPTIVNGDGDVAPLALPEPTQARPLQPQIKRERSATPPPPRHSTTVSSDYYSVVPYAESTLGATPEWHLPGPLPPAPPPPPTQRLPTAQVQPSLIGAYHHVLTHPPPPIPPPAAAPAARHRVALAFLALSARGARWEPAPSLFATCAPNAPAVSAPGPSYAVPVQKDAARDKKLPAPPPRMIAPVDHIVPLASQQTSRIPELAKLALSGGVHARTTRLGHPPVLKRADGEELTYGQGIPAAWNTPAQPAPAPGKPPPPKDKPEKEEAARALPDAHFYATWEFDPKRPTEAPVVPRRAKAGTYTLRAGARGRSESRA</sequence>
<proteinExistence type="predicted"/>
<accession>A0ACB8QNM9</accession>
<keyword evidence="2" id="KW-1185">Reference proteome</keyword>
<reference evidence="1" key="1">
    <citation type="submission" date="2021-02" db="EMBL/GenBank/DDBJ databases">
        <authorList>
            <consortium name="DOE Joint Genome Institute"/>
            <person name="Ahrendt S."/>
            <person name="Looney B.P."/>
            <person name="Miyauchi S."/>
            <person name="Morin E."/>
            <person name="Drula E."/>
            <person name="Courty P.E."/>
            <person name="Chicoki N."/>
            <person name="Fauchery L."/>
            <person name="Kohler A."/>
            <person name="Kuo A."/>
            <person name="Labutti K."/>
            <person name="Pangilinan J."/>
            <person name="Lipzen A."/>
            <person name="Riley R."/>
            <person name="Andreopoulos W."/>
            <person name="He G."/>
            <person name="Johnson J."/>
            <person name="Barry K.W."/>
            <person name="Grigoriev I.V."/>
            <person name="Nagy L."/>
            <person name="Hibbett D."/>
            <person name="Henrissat B."/>
            <person name="Matheny P.B."/>
            <person name="Labbe J."/>
            <person name="Martin F."/>
        </authorList>
    </citation>
    <scope>NUCLEOTIDE SEQUENCE</scope>
    <source>
        <strain evidence="1">EC-137</strain>
    </source>
</reference>
<evidence type="ECO:0000313" key="2">
    <source>
        <dbReference type="Proteomes" id="UP000814128"/>
    </source>
</evidence>
<gene>
    <name evidence="1" type="ORF">K488DRAFT_47625</name>
</gene>
<protein>
    <submittedName>
        <fullName evidence="1">Uncharacterized protein</fullName>
    </submittedName>
</protein>
<organism evidence="1 2">
    <name type="scientific">Vararia minispora EC-137</name>
    <dbReference type="NCBI Taxonomy" id="1314806"/>
    <lineage>
        <taxon>Eukaryota</taxon>
        <taxon>Fungi</taxon>
        <taxon>Dikarya</taxon>
        <taxon>Basidiomycota</taxon>
        <taxon>Agaricomycotina</taxon>
        <taxon>Agaricomycetes</taxon>
        <taxon>Russulales</taxon>
        <taxon>Lachnocladiaceae</taxon>
        <taxon>Vararia</taxon>
    </lineage>
</organism>
<comment type="caution">
    <text evidence="1">The sequence shown here is derived from an EMBL/GenBank/DDBJ whole genome shotgun (WGS) entry which is preliminary data.</text>
</comment>
<evidence type="ECO:0000313" key="1">
    <source>
        <dbReference type="EMBL" id="KAI0033484.1"/>
    </source>
</evidence>
<dbReference type="EMBL" id="MU273518">
    <property type="protein sequence ID" value="KAI0033484.1"/>
    <property type="molecule type" value="Genomic_DNA"/>
</dbReference>